<dbReference type="Gene3D" id="3.50.50.60">
    <property type="entry name" value="FAD/NAD(P)-binding domain"/>
    <property type="match status" value="1"/>
</dbReference>
<dbReference type="Pfam" id="PF13450">
    <property type="entry name" value="NAD_binding_8"/>
    <property type="match status" value="1"/>
</dbReference>
<accession>A0A7C9GPW5</accession>
<evidence type="ECO:0000259" key="1">
    <source>
        <dbReference type="Pfam" id="PF01593"/>
    </source>
</evidence>
<keyword evidence="3" id="KW-1185">Reference proteome</keyword>
<organism evidence="2 3">
    <name type="scientific">Sandarakinorhabdus fusca</name>
    <dbReference type="NCBI Taxonomy" id="1439888"/>
    <lineage>
        <taxon>Bacteria</taxon>
        <taxon>Pseudomonadati</taxon>
        <taxon>Pseudomonadota</taxon>
        <taxon>Alphaproteobacteria</taxon>
        <taxon>Sphingomonadales</taxon>
        <taxon>Sphingosinicellaceae</taxon>
        <taxon>Sandarakinorhabdus</taxon>
    </lineage>
</organism>
<evidence type="ECO:0000313" key="2">
    <source>
        <dbReference type="EMBL" id="MQT16031.1"/>
    </source>
</evidence>
<reference evidence="2 3" key="1">
    <citation type="submission" date="2019-09" db="EMBL/GenBank/DDBJ databases">
        <title>Polymorphobacter sp. isolated from a lake in China.</title>
        <authorList>
            <person name="Liu Z."/>
        </authorList>
    </citation>
    <scope>NUCLEOTIDE SEQUENCE [LARGE SCALE GENOMIC DNA]</scope>
    <source>
        <strain evidence="2 3">D40P</strain>
    </source>
</reference>
<dbReference type="AlphaFoldDB" id="A0A7C9GPW5"/>
<gene>
    <name evidence="2" type="ORF">F3168_01980</name>
</gene>
<dbReference type="InterPro" id="IPR002937">
    <property type="entry name" value="Amino_oxidase"/>
</dbReference>
<dbReference type="Gene3D" id="3.90.660.10">
    <property type="match status" value="1"/>
</dbReference>
<sequence>MPHDITIIGAGMAGLACARRLVNAGHAPVVLDKGRGIGGRLATRRVTLAEGATSFDHGAQYLTARHPGFAAALEQLGPACARWDDGSAAPRLVGQPGMSGLPRAMAAGVDVQLGRQVTAVRAVPGGWQLDTDAGSIETRHLVMTVPAPQAAMLLGESHPLHHRIAGIAMAPCLTLMAAFPADAPRPFRSRTADDHPLAWIAQDSSKPGRNGALATWVAQASVAWSEQHLEDTVEAMAQRMLPMLAEVIGVAPESALYAAAHRWRYARTVAPLGEPFLRGDNGTLHVGGDWCLGARVEAAWASGTAIADAIIEQTGSF</sequence>
<dbReference type="SUPFAM" id="SSF51905">
    <property type="entry name" value="FAD/NAD(P)-binding domain"/>
    <property type="match status" value="1"/>
</dbReference>
<dbReference type="OrthoDB" id="5792777at2"/>
<name>A0A7C9GPW5_9SPHN</name>
<evidence type="ECO:0000313" key="3">
    <source>
        <dbReference type="Proteomes" id="UP000481327"/>
    </source>
</evidence>
<dbReference type="Pfam" id="PF01593">
    <property type="entry name" value="Amino_oxidase"/>
    <property type="match status" value="1"/>
</dbReference>
<dbReference type="RefSeq" id="WP_152576481.1">
    <property type="nucleotide sequence ID" value="NZ_JAATJI010000001.1"/>
</dbReference>
<dbReference type="GO" id="GO:0016491">
    <property type="term" value="F:oxidoreductase activity"/>
    <property type="evidence" value="ECO:0007669"/>
    <property type="project" value="InterPro"/>
</dbReference>
<comment type="caution">
    <text evidence="2">The sequence shown here is derived from an EMBL/GenBank/DDBJ whole genome shotgun (WGS) entry which is preliminary data.</text>
</comment>
<dbReference type="InterPro" id="IPR036188">
    <property type="entry name" value="FAD/NAD-bd_sf"/>
</dbReference>
<proteinExistence type="predicted"/>
<dbReference type="PANTHER" id="PTHR16128:SF5">
    <property type="entry name" value="FAD_NAD(P)-BINDING OXIDOREDUCTASE FAMILY PROTEIN"/>
    <property type="match status" value="1"/>
</dbReference>
<feature type="domain" description="Amine oxidase" evidence="1">
    <location>
        <begin position="91"/>
        <end position="311"/>
    </location>
</feature>
<protein>
    <submittedName>
        <fullName evidence="2">NAD(P)-binding protein</fullName>
    </submittedName>
</protein>
<dbReference type="EMBL" id="WIOL01000001">
    <property type="protein sequence ID" value="MQT16031.1"/>
    <property type="molecule type" value="Genomic_DNA"/>
</dbReference>
<dbReference type="PANTHER" id="PTHR16128">
    <property type="entry name" value="FAD/NAD(P)-BINDING OXIDOREDUCTASE FAMILY PROTEIN"/>
    <property type="match status" value="1"/>
</dbReference>
<dbReference type="Proteomes" id="UP000481327">
    <property type="component" value="Unassembled WGS sequence"/>
</dbReference>